<evidence type="ECO:0000313" key="1">
    <source>
        <dbReference type="EMBL" id="VWB98017.1"/>
    </source>
</evidence>
<accession>A0A6P2NTG1</accession>
<dbReference type="Pfam" id="PF13211">
    <property type="entry name" value="DUF4019"/>
    <property type="match status" value="1"/>
</dbReference>
<protein>
    <submittedName>
        <fullName evidence="1">Membrane protein</fullName>
    </submittedName>
</protein>
<reference evidence="1 2" key="1">
    <citation type="submission" date="2019-09" db="EMBL/GenBank/DDBJ databases">
        <authorList>
            <person name="Depoorter E."/>
        </authorList>
    </citation>
    <scope>NUCLEOTIDE SEQUENCE [LARGE SCALE GENOMIC DNA]</scope>
    <source>
        <strain evidence="1">LMG 6863</strain>
    </source>
</reference>
<gene>
    <name evidence="1" type="ORF">BLA6863_04705</name>
</gene>
<sequence length="61" mass="6977">MTRIIYRNTPTVPNGLYANIDHATALVIGAKMYERLTLCLDDDGRWHLTGYVPRQSQNLTQ</sequence>
<dbReference type="EMBL" id="CABVPY010000033">
    <property type="protein sequence ID" value="VWB98017.1"/>
    <property type="molecule type" value="Genomic_DNA"/>
</dbReference>
<proteinExistence type="predicted"/>
<name>A0A6P2NTG1_BURL3</name>
<dbReference type="AlphaFoldDB" id="A0A6P2NTG1"/>
<dbReference type="Proteomes" id="UP000494170">
    <property type="component" value="Unassembled WGS sequence"/>
</dbReference>
<evidence type="ECO:0000313" key="2">
    <source>
        <dbReference type="Proteomes" id="UP000494170"/>
    </source>
</evidence>
<organism evidence="1 2">
    <name type="scientific">Burkholderia lata (strain ATCC 17760 / DSM 23089 / LMG 22485 / NCIMB 9086 / R18194 / 383)</name>
    <dbReference type="NCBI Taxonomy" id="482957"/>
    <lineage>
        <taxon>Bacteria</taxon>
        <taxon>Pseudomonadati</taxon>
        <taxon>Pseudomonadota</taxon>
        <taxon>Betaproteobacteria</taxon>
        <taxon>Burkholderiales</taxon>
        <taxon>Burkholderiaceae</taxon>
        <taxon>Burkholderia</taxon>
        <taxon>Burkholderia cepacia complex</taxon>
    </lineage>
</organism>
<dbReference type="InterPro" id="IPR025091">
    <property type="entry name" value="DUF4019"/>
</dbReference>